<dbReference type="PROSITE" id="PS50893">
    <property type="entry name" value="ABC_TRANSPORTER_2"/>
    <property type="match status" value="1"/>
</dbReference>
<dbReference type="InterPro" id="IPR017871">
    <property type="entry name" value="ABC_transporter-like_CS"/>
</dbReference>
<sequence>MIEIRGVSKVYDGSRPALDGLTLDVRAGEALAVLGPSGSGKSTLLNLVAGLDKPSAGSVTVDGVRVDELAEAALARYRRARIGMVFQFFNLLDDLTVLDNVLLPAQLARTARGEARSRAAELLERLGIAGHARAFPGRLSGGERQRVAVARALMNRPPLLLADEPTGALDTASAADVQELLTGLNADGQTMLLVTHDTALATACATRTIELVDGRIAGSTTPRGLDPGGGGAPAGTGLQAPEGSRPELGGVPSRDGHPGSQGFRHGSGTGGRAGR</sequence>
<feature type="region of interest" description="Disordered" evidence="4">
    <location>
        <begin position="218"/>
        <end position="275"/>
    </location>
</feature>
<keyword evidence="7" id="KW-1185">Reference proteome</keyword>
<dbReference type="PROSITE" id="PS00211">
    <property type="entry name" value="ABC_TRANSPORTER_1"/>
    <property type="match status" value="1"/>
</dbReference>
<dbReference type="InterPro" id="IPR027417">
    <property type="entry name" value="P-loop_NTPase"/>
</dbReference>
<dbReference type="Pfam" id="PF00005">
    <property type="entry name" value="ABC_tran"/>
    <property type="match status" value="1"/>
</dbReference>
<evidence type="ECO:0000256" key="3">
    <source>
        <dbReference type="ARBA" id="ARBA00022840"/>
    </source>
</evidence>
<dbReference type="CDD" id="cd03255">
    <property type="entry name" value="ABC_MJ0796_LolCDE_FtsE"/>
    <property type="match status" value="1"/>
</dbReference>
<feature type="domain" description="ABC transporter" evidence="5">
    <location>
        <begin position="2"/>
        <end position="238"/>
    </location>
</feature>
<evidence type="ECO:0000313" key="7">
    <source>
        <dbReference type="Proteomes" id="UP001597063"/>
    </source>
</evidence>
<evidence type="ECO:0000259" key="5">
    <source>
        <dbReference type="PROSITE" id="PS50893"/>
    </source>
</evidence>
<evidence type="ECO:0000256" key="1">
    <source>
        <dbReference type="ARBA" id="ARBA00022448"/>
    </source>
</evidence>
<dbReference type="Gene3D" id="3.40.50.300">
    <property type="entry name" value="P-loop containing nucleotide triphosphate hydrolases"/>
    <property type="match status" value="1"/>
</dbReference>
<comment type="caution">
    <text evidence="6">The sequence shown here is derived from an EMBL/GenBank/DDBJ whole genome shotgun (WGS) entry which is preliminary data.</text>
</comment>
<dbReference type="PANTHER" id="PTHR24220:SF659">
    <property type="entry name" value="TRANSPORTER, PUTATIVE-RELATED"/>
    <property type="match status" value="1"/>
</dbReference>
<dbReference type="InterPro" id="IPR003439">
    <property type="entry name" value="ABC_transporter-like_ATP-bd"/>
</dbReference>
<evidence type="ECO:0000256" key="4">
    <source>
        <dbReference type="SAM" id="MobiDB-lite"/>
    </source>
</evidence>
<keyword evidence="1" id="KW-0813">Transport</keyword>
<feature type="compositionally biased region" description="Gly residues" evidence="4">
    <location>
        <begin position="265"/>
        <end position="275"/>
    </location>
</feature>
<keyword evidence="2" id="KW-0547">Nucleotide-binding</keyword>
<dbReference type="InterPro" id="IPR017911">
    <property type="entry name" value="MacB-like_ATP-bd"/>
</dbReference>
<name>A0ABW2XAK5_9ACTN</name>
<accession>A0ABW2XAK5</accession>
<dbReference type="InterPro" id="IPR015854">
    <property type="entry name" value="ABC_transpr_LolD-like"/>
</dbReference>
<evidence type="ECO:0000256" key="2">
    <source>
        <dbReference type="ARBA" id="ARBA00022741"/>
    </source>
</evidence>
<dbReference type="SMART" id="SM00382">
    <property type="entry name" value="AAA"/>
    <property type="match status" value="1"/>
</dbReference>
<gene>
    <name evidence="6" type="ORF">ACFQZM_03195</name>
</gene>
<dbReference type="GO" id="GO:0005524">
    <property type="term" value="F:ATP binding"/>
    <property type="evidence" value="ECO:0007669"/>
    <property type="project" value="UniProtKB-KW"/>
</dbReference>
<organism evidence="6 7">
    <name type="scientific">Actinomadura fibrosa</name>
    <dbReference type="NCBI Taxonomy" id="111802"/>
    <lineage>
        <taxon>Bacteria</taxon>
        <taxon>Bacillati</taxon>
        <taxon>Actinomycetota</taxon>
        <taxon>Actinomycetes</taxon>
        <taxon>Streptosporangiales</taxon>
        <taxon>Thermomonosporaceae</taxon>
        <taxon>Actinomadura</taxon>
    </lineage>
</organism>
<dbReference type="Proteomes" id="UP001597063">
    <property type="component" value="Unassembled WGS sequence"/>
</dbReference>
<protein>
    <submittedName>
        <fullName evidence="6">ABC transporter ATP-binding protein</fullName>
    </submittedName>
</protein>
<proteinExistence type="predicted"/>
<dbReference type="InterPro" id="IPR003593">
    <property type="entry name" value="AAA+_ATPase"/>
</dbReference>
<dbReference type="RefSeq" id="WP_131758354.1">
    <property type="nucleotide sequence ID" value="NZ_CAACUY010000049.1"/>
</dbReference>
<dbReference type="SUPFAM" id="SSF52540">
    <property type="entry name" value="P-loop containing nucleoside triphosphate hydrolases"/>
    <property type="match status" value="1"/>
</dbReference>
<dbReference type="EMBL" id="JBHTGP010000003">
    <property type="protein sequence ID" value="MFD0683493.1"/>
    <property type="molecule type" value="Genomic_DNA"/>
</dbReference>
<keyword evidence="3 6" id="KW-0067">ATP-binding</keyword>
<dbReference type="PANTHER" id="PTHR24220">
    <property type="entry name" value="IMPORT ATP-BINDING PROTEIN"/>
    <property type="match status" value="1"/>
</dbReference>
<evidence type="ECO:0000313" key="6">
    <source>
        <dbReference type="EMBL" id="MFD0683493.1"/>
    </source>
</evidence>
<reference evidence="7" key="1">
    <citation type="journal article" date="2019" name="Int. J. Syst. Evol. Microbiol.">
        <title>The Global Catalogue of Microorganisms (GCM) 10K type strain sequencing project: providing services to taxonomists for standard genome sequencing and annotation.</title>
        <authorList>
            <consortium name="The Broad Institute Genomics Platform"/>
            <consortium name="The Broad Institute Genome Sequencing Center for Infectious Disease"/>
            <person name="Wu L."/>
            <person name="Ma J."/>
        </authorList>
    </citation>
    <scope>NUCLEOTIDE SEQUENCE [LARGE SCALE GENOMIC DNA]</scope>
    <source>
        <strain evidence="7">JCM 9371</strain>
    </source>
</reference>